<dbReference type="EMBL" id="QZAO01000296">
    <property type="protein sequence ID" value="THW71133.1"/>
    <property type="molecule type" value="Genomic_DNA"/>
</dbReference>
<feature type="region of interest" description="Disordered" evidence="1">
    <location>
        <begin position="62"/>
        <end position="127"/>
    </location>
</feature>
<evidence type="ECO:0000313" key="5">
    <source>
        <dbReference type="Proteomes" id="UP000308724"/>
    </source>
</evidence>
<dbReference type="InterPro" id="IPR057678">
    <property type="entry name" value="DUF7918"/>
</dbReference>
<feature type="compositionally biased region" description="Basic and acidic residues" evidence="1">
    <location>
        <begin position="69"/>
        <end position="95"/>
    </location>
</feature>
<gene>
    <name evidence="4" type="ORF">D6C78_11045</name>
    <name evidence="3" type="ORF">D6D19_07426</name>
</gene>
<proteinExistence type="predicted"/>
<reference evidence="5 6" key="1">
    <citation type="submission" date="2018-10" db="EMBL/GenBank/DDBJ databases">
        <title>Fifty Aureobasidium pullulans genomes reveal a recombining polyextremotolerant generalist.</title>
        <authorList>
            <person name="Gostincar C."/>
            <person name="Turk M."/>
            <person name="Zajc J."/>
            <person name="Gunde-Cimerman N."/>
        </authorList>
    </citation>
    <scope>NUCLEOTIDE SEQUENCE [LARGE SCALE GENOMIC DNA]</scope>
    <source>
        <strain evidence="3 6">EXF-10659</strain>
        <strain evidence="4 5">EXF-1645</strain>
    </source>
</reference>
<sequence>MGPRHLTSDSTQHSIQHQSSSVNINPSDASKTRTRRIGEAFAVFTFRYRSRRDLQTMYLIPRSASPVSLEDRPEESLNRDELLRRQKARQDEQAAIKKKLKRERTEDNDSDDDLMMISSNRYANSFR</sequence>
<evidence type="ECO:0000313" key="4">
    <source>
        <dbReference type="EMBL" id="TIA27663.1"/>
    </source>
</evidence>
<dbReference type="Pfam" id="PF25534">
    <property type="entry name" value="DUF7918"/>
    <property type="match status" value="1"/>
</dbReference>
<evidence type="ECO:0000259" key="2">
    <source>
        <dbReference type="Pfam" id="PF25534"/>
    </source>
</evidence>
<name>A0A4S8ZXP0_AURPU</name>
<dbReference type="AlphaFoldDB" id="A0A4S8ZXP0"/>
<comment type="caution">
    <text evidence="3">The sequence shown here is derived from an EMBL/GenBank/DDBJ whole genome shotgun (WGS) entry which is preliminary data.</text>
</comment>
<feature type="domain" description="DUF7918" evidence="2">
    <location>
        <begin position="13"/>
        <end position="63"/>
    </location>
</feature>
<feature type="compositionally biased region" description="Low complexity" evidence="1">
    <location>
        <begin position="8"/>
        <end position="21"/>
    </location>
</feature>
<evidence type="ECO:0000256" key="1">
    <source>
        <dbReference type="SAM" id="MobiDB-lite"/>
    </source>
</evidence>
<feature type="compositionally biased region" description="Polar residues" evidence="1">
    <location>
        <begin position="117"/>
        <end position="127"/>
    </location>
</feature>
<accession>A0A4S8ZXP0</accession>
<protein>
    <recommendedName>
        <fullName evidence="2">DUF7918 domain-containing protein</fullName>
    </recommendedName>
</protein>
<evidence type="ECO:0000313" key="6">
    <source>
        <dbReference type="Proteomes" id="UP000308802"/>
    </source>
</evidence>
<evidence type="ECO:0000313" key="3">
    <source>
        <dbReference type="EMBL" id="THW71133.1"/>
    </source>
</evidence>
<dbReference type="Proteomes" id="UP000308802">
    <property type="component" value="Unassembled WGS sequence"/>
</dbReference>
<organism evidence="3 6">
    <name type="scientific">Aureobasidium pullulans</name>
    <name type="common">Black yeast</name>
    <name type="synonym">Pullularia pullulans</name>
    <dbReference type="NCBI Taxonomy" id="5580"/>
    <lineage>
        <taxon>Eukaryota</taxon>
        <taxon>Fungi</taxon>
        <taxon>Dikarya</taxon>
        <taxon>Ascomycota</taxon>
        <taxon>Pezizomycotina</taxon>
        <taxon>Dothideomycetes</taxon>
        <taxon>Dothideomycetidae</taxon>
        <taxon>Dothideales</taxon>
        <taxon>Saccotheciaceae</taxon>
        <taxon>Aureobasidium</taxon>
    </lineage>
</organism>
<feature type="region of interest" description="Disordered" evidence="1">
    <location>
        <begin position="1"/>
        <end position="32"/>
    </location>
</feature>
<dbReference type="EMBL" id="QZBZ01000845">
    <property type="protein sequence ID" value="TIA27663.1"/>
    <property type="molecule type" value="Genomic_DNA"/>
</dbReference>
<dbReference type="Proteomes" id="UP000308724">
    <property type="component" value="Unassembled WGS sequence"/>
</dbReference>